<evidence type="ECO:0000256" key="2">
    <source>
        <dbReference type="ARBA" id="ARBA00007977"/>
    </source>
</evidence>
<dbReference type="Pfam" id="PF03601">
    <property type="entry name" value="Cons_hypoth698"/>
    <property type="match status" value="2"/>
</dbReference>
<dbReference type="Proteomes" id="UP000549971">
    <property type="component" value="Unassembled WGS sequence"/>
</dbReference>
<evidence type="ECO:0000256" key="7">
    <source>
        <dbReference type="SAM" id="Phobius"/>
    </source>
</evidence>
<dbReference type="GO" id="GO:0005886">
    <property type="term" value="C:plasma membrane"/>
    <property type="evidence" value="ECO:0007669"/>
    <property type="project" value="UniProtKB-SubCell"/>
</dbReference>
<feature type="transmembrane region" description="Helical" evidence="7">
    <location>
        <begin position="136"/>
        <end position="157"/>
    </location>
</feature>
<comment type="subcellular location">
    <subcellularLocation>
        <location evidence="1">Cell membrane</location>
        <topology evidence="1">Multi-pass membrane protein</topology>
    </subcellularLocation>
</comment>
<dbReference type="PANTHER" id="PTHR30106:SF1">
    <property type="entry name" value="UPF0324 MEMBRANE PROTEIN FN0533"/>
    <property type="match status" value="1"/>
</dbReference>
<dbReference type="RefSeq" id="WP_337926020.1">
    <property type="nucleotide sequence ID" value="NZ_JACHMY010000001.1"/>
</dbReference>
<evidence type="ECO:0000256" key="6">
    <source>
        <dbReference type="ARBA" id="ARBA00023136"/>
    </source>
</evidence>
<evidence type="ECO:0000256" key="4">
    <source>
        <dbReference type="ARBA" id="ARBA00022692"/>
    </source>
</evidence>
<feature type="transmembrane region" description="Helical" evidence="7">
    <location>
        <begin position="368"/>
        <end position="389"/>
    </location>
</feature>
<name>A0A7W9MYB6_9ACTN</name>
<proteinExistence type="inferred from homology"/>
<comment type="caution">
    <text evidence="8">The sequence shown here is derived from an EMBL/GenBank/DDBJ whole genome shotgun (WGS) entry which is preliminary data.</text>
</comment>
<evidence type="ECO:0000256" key="1">
    <source>
        <dbReference type="ARBA" id="ARBA00004651"/>
    </source>
</evidence>
<feature type="transmembrane region" description="Helical" evidence="7">
    <location>
        <begin position="46"/>
        <end position="65"/>
    </location>
</feature>
<organism evidence="8 9">
    <name type="scientific">Kribbella italica</name>
    <dbReference type="NCBI Taxonomy" id="1540520"/>
    <lineage>
        <taxon>Bacteria</taxon>
        <taxon>Bacillati</taxon>
        <taxon>Actinomycetota</taxon>
        <taxon>Actinomycetes</taxon>
        <taxon>Propionibacteriales</taxon>
        <taxon>Kribbellaceae</taxon>
        <taxon>Kribbella</taxon>
    </lineage>
</organism>
<protein>
    <submittedName>
        <fullName evidence="8">Putative integral membrane protein (TIGR00698 family)</fullName>
    </submittedName>
</protein>
<evidence type="ECO:0000313" key="9">
    <source>
        <dbReference type="Proteomes" id="UP000549971"/>
    </source>
</evidence>
<keyword evidence="6 7" id="KW-0472">Membrane</keyword>
<feature type="transmembrane region" description="Helical" evidence="7">
    <location>
        <begin position="77"/>
        <end position="96"/>
    </location>
</feature>
<feature type="transmembrane region" description="Helical" evidence="7">
    <location>
        <begin position="310"/>
        <end position="329"/>
    </location>
</feature>
<keyword evidence="9" id="KW-1185">Reference proteome</keyword>
<evidence type="ECO:0000313" key="8">
    <source>
        <dbReference type="EMBL" id="MBB5840227.1"/>
    </source>
</evidence>
<sequence length="393" mass="39613">MQLEVRSPASSETAAKPHFVERLPGLLVVLVLATAAVPLGRLVPVVGGPVFGLVLGVVVGSLVPVLRGEWSRPGYEFASKFLLQVSIVVLGTGLSLQQVARVGAGSLPVMLGTLAIALGGAWLFGRLLGVRGDTQILIGVGTAICGASAIAATTAAIEAKKSSVAYALATIFTFNVVAVLAFPPLGHLMGLGPEAFGLWAGTAVNDTSSVVAAGYAFSQQAGDHALVVKLTRSLMLVPIVIGLVILKSRRDARRGVGGEGAGAPETASGFAAAGAAATPGGFAAAGAAETAGGFAAAGVPRAKLPWRRMLPLFLVGFLVAAGLRTVGLVPDERQADLALVGTFLITSALVAIGLSLRVGELRKAGLRPLLLGAILWVCVASCSLGLQLATGTL</sequence>
<evidence type="ECO:0000256" key="3">
    <source>
        <dbReference type="ARBA" id="ARBA00022475"/>
    </source>
</evidence>
<feature type="transmembrane region" description="Helical" evidence="7">
    <location>
        <begin position="102"/>
        <end position="124"/>
    </location>
</feature>
<accession>A0A7W9MYB6</accession>
<dbReference type="EMBL" id="JACHMY010000001">
    <property type="protein sequence ID" value="MBB5840227.1"/>
    <property type="molecule type" value="Genomic_DNA"/>
</dbReference>
<keyword evidence="4 7" id="KW-0812">Transmembrane</keyword>
<feature type="transmembrane region" description="Helical" evidence="7">
    <location>
        <begin position="163"/>
        <end position="183"/>
    </location>
</feature>
<feature type="transmembrane region" description="Helical" evidence="7">
    <location>
        <begin position="224"/>
        <end position="246"/>
    </location>
</feature>
<feature type="transmembrane region" description="Helical" evidence="7">
    <location>
        <begin position="335"/>
        <end position="356"/>
    </location>
</feature>
<keyword evidence="3" id="KW-1003">Cell membrane</keyword>
<keyword evidence="5 7" id="KW-1133">Transmembrane helix</keyword>
<reference evidence="8 9" key="1">
    <citation type="submission" date="2020-08" db="EMBL/GenBank/DDBJ databases">
        <title>Sequencing the genomes of 1000 actinobacteria strains.</title>
        <authorList>
            <person name="Klenk H.-P."/>
        </authorList>
    </citation>
    <scope>NUCLEOTIDE SEQUENCE [LARGE SCALE GENOMIC DNA]</scope>
    <source>
        <strain evidence="8 9">DSM 28967</strain>
    </source>
</reference>
<gene>
    <name evidence="8" type="ORF">HDA39_006961</name>
</gene>
<dbReference type="PANTHER" id="PTHR30106">
    <property type="entry name" value="INNER MEMBRANE PROTEIN YEIH-RELATED"/>
    <property type="match status" value="1"/>
</dbReference>
<dbReference type="AlphaFoldDB" id="A0A7W9MYB6"/>
<evidence type="ECO:0000256" key="5">
    <source>
        <dbReference type="ARBA" id="ARBA00022989"/>
    </source>
</evidence>
<dbReference type="InterPro" id="IPR018383">
    <property type="entry name" value="UPF0324_pro"/>
</dbReference>
<comment type="similarity">
    <text evidence="2">Belongs to the UPF0324 family.</text>
</comment>
<feature type="transmembrane region" description="Helical" evidence="7">
    <location>
        <begin position="23"/>
        <end position="40"/>
    </location>
</feature>